<protein>
    <recommendedName>
        <fullName evidence="3">Endoribonuclease YbeY</fullName>
        <ecNumber evidence="3">3.1.-.-</ecNumber>
    </recommendedName>
</protein>
<evidence type="ECO:0000256" key="1">
    <source>
        <dbReference type="ARBA" id="ARBA00022723"/>
    </source>
</evidence>
<dbReference type="KEGG" id="elio:KO353_08020"/>
<dbReference type="Proteomes" id="UP000694001">
    <property type="component" value="Chromosome"/>
</dbReference>
<keyword evidence="3" id="KW-0255">Endonuclease</keyword>
<keyword evidence="6" id="KW-1185">Reference proteome</keyword>
<evidence type="ECO:0000313" key="6">
    <source>
        <dbReference type="Proteomes" id="UP000694001"/>
    </source>
</evidence>
<organism evidence="5 6">
    <name type="scientific">Elioraea tepida</name>
    <dbReference type="NCBI Taxonomy" id="2843330"/>
    <lineage>
        <taxon>Bacteria</taxon>
        <taxon>Pseudomonadati</taxon>
        <taxon>Pseudomonadota</taxon>
        <taxon>Alphaproteobacteria</taxon>
        <taxon>Acetobacterales</taxon>
        <taxon>Elioraeaceae</taxon>
        <taxon>Elioraea</taxon>
    </lineage>
</organism>
<comment type="function">
    <text evidence="3">Single strand-specific metallo-endoribonuclease involved in late-stage 70S ribosome quality control and in maturation of the 3' terminus of the 16S rRNA.</text>
</comment>
<dbReference type="EC" id="3.1.-.-" evidence="3"/>
<evidence type="ECO:0000256" key="3">
    <source>
        <dbReference type="HAMAP-Rule" id="MF_00009"/>
    </source>
</evidence>
<dbReference type="NCBIfam" id="TIGR00043">
    <property type="entry name" value="rRNA maturation RNase YbeY"/>
    <property type="match status" value="1"/>
</dbReference>
<proteinExistence type="inferred from homology"/>
<evidence type="ECO:0000256" key="4">
    <source>
        <dbReference type="SAM" id="MobiDB-lite"/>
    </source>
</evidence>
<dbReference type="Pfam" id="PF02130">
    <property type="entry name" value="YbeY"/>
    <property type="match status" value="1"/>
</dbReference>
<dbReference type="HAMAP" id="MF_00009">
    <property type="entry name" value="Endoribonucl_YbeY"/>
    <property type="match status" value="1"/>
</dbReference>
<gene>
    <name evidence="3 5" type="primary">ybeY</name>
    <name evidence="5" type="ORF">KO353_08020</name>
</gene>
<feature type="region of interest" description="Disordered" evidence="4">
    <location>
        <begin position="1"/>
        <end position="25"/>
    </location>
</feature>
<accession>A0A975U4A1</accession>
<feature type="binding site" evidence="3">
    <location>
        <position position="131"/>
    </location>
    <ligand>
        <name>Zn(2+)</name>
        <dbReference type="ChEBI" id="CHEBI:29105"/>
        <note>catalytic</note>
    </ligand>
</feature>
<keyword evidence="3" id="KW-0698">rRNA processing</keyword>
<dbReference type="GO" id="GO:0004222">
    <property type="term" value="F:metalloendopeptidase activity"/>
    <property type="evidence" value="ECO:0007669"/>
    <property type="project" value="InterPro"/>
</dbReference>
<dbReference type="GO" id="GO:0004521">
    <property type="term" value="F:RNA endonuclease activity"/>
    <property type="evidence" value="ECO:0007669"/>
    <property type="project" value="UniProtKB-UniRule"/>
</dbReference>
<reference evidence="5" key="1">
    <citation type="submission" date="2021-06" db="EMBL/GenBank/DDBJ databases">
        <title>Elioraea tepida, sp. nov., a moderately thermophilic aerobic anoxygenic phototrophic bacterium isolated from an alkaline siliceous hot spring mat community in Yellowstone National Park, WY, USA.</title>
        <authorList>
            <person name="Saini M.K."/>
            <person name="Yoshida S."/>
            <person name="Sebastian A."/>
            <person name="Hirose S."/>
            <person name="Hara E."/>
            <person name="Tamaki H."/>
            <person name="Soulier N.T."/>
            <person name="Albert I."/>
            <person name="Hanada S."/>
            <person name="Bryant D.A."/>
            <person name="Tank M."/>
        </authorList>
    </citation>
    <scope>NUCLEOTIDE SEQUENCE</scope>
    <source>
        <strain evidence="5">MS-P2</strain>
    </source>
</reference>
<dbReference type="EMBL" id="CP076448">
    <property type="protein sequence ID" value="QXM26117.1"/>
    <property type="molecule type" value="Genomic_DNA"/>
</dbReference>
<dbReference type="GO" id="GO:0008270">
    <property type="term" value="F:zinc ion binding"/>
    <property type="evidence" value="ECO:0007669"/>
    <property type="project" value="UniProtKB-UniRule"/>
</dbReference>
<sequence>MDPGSSPRPGRAAPKPDARGGPGLHVTIAEPRWLSAVRGLEPRARRAFAAAARAGRLDAPVSLLLADDAALARLNARFRGKPRPTNVLSFPNPAGGGDLALALGTVRREARALGRSLADHLAHLVVHGTLHLAGFDHATERSGRVMERREAMVLRRLGVPDPYRTRR</sequence>
<dbReference type="GO" id="GO:0005737">
    <property type="term" value="C:cytoplasm"/>
    <property type="evidence" value="ECO:0007669"/>
    <property type="project" value="UniProtKB-SubCell"/>
</dbReference>
<keyword evidence="3" id="KW-0963">Cytoplasm</keyword>
<dbReference type="AlphaFoldDB" id="A0A975U4A1"/>
<keyword evidence="2 3" id="KW-0862">Zinc</keyword>
<name>A0A975U4A1_9PROT</name>
<keyword evidence="3" id="KW-0540">Nuclease</keyword>
<evidence type="ECO:0000256" key="2">
    <source>
        <dbReference type="ARBA" id="ARBA00022833"/>
    </source>
</evidence>
<evidence type="ECO:0000313" key="5">
    <source>
        <dbReference type="EMBL" id="QXM26117.1"/>
    </source>
</evidence>
<dbReference type="GO" id="GO:0006364">
    <property type="term" value="P:rRNA processing"/>
    <property type="evidence" value="ECO:0007669"/>
    <property type="project" value="UniProtKB-UniRule"/>
</dbReference>
<keyword evidence="1 3" id="KW-0479">Metal-binding</keyword>
<comment type="similarity">
    <text evidence="3">Belongs to the endoribonuclease YbeY family.</text>
</comment>
<dbReference type="PANTHER" id="PTHR46986">
    <property type="entry name" value="ENDORIBONUCLEASE YBEY, CHLOROPLASTIC"/>
    <property type="match status" value="1"/>
</dbReference>
<feature type="binding site" evidence="3">
    <location>
        <position position="127"/>
    </location>
    <ligand>
        <name>Zn(2+)</name>
        <dbReference type="ChEBI" id="CHEBI:29105"/>
        <note>catalytic</note>
    </ligand>
</feature>
<dbReference type="InterPro" id="IPR020549">
    <property type="entry name" value="YbeY_CS"/>
</dbReference>
<comment type="cofactor">
    <cofactor evidence="3">
        <name>Zn(2+)</name>
        <dbReference type="ChEBI" id="CHEBI:29105"/>
    </cofactor>
    <text evidence="3">Binds 1 zinc ion.</text>
</comment>
<keyword evidence="3" id="KW-0378">Hydrolase</keyword>
<dbReference type="PANTHER" id="PTHR46986:SF1">
    <property type="entry name" value="ENDORIBONUCLEASE YBEY, CHLOROPLASTIC"/>
    <property type="match status" value="1"/>
</dbReference>
<dbReference type="InterPro" id="IPR002036">
    <property type="entry name" value="YbeY"/>
</dbReference>
<comment type="subcellular location">
    <subcellularLocation>
        <location evidence="3">Cytoplasm</location>
    </subcellularLocation>
</comment>
<feature type="binding site" evidence="3">
    <location>
        <position position="137"/>
    </location>
    <ligand>
        <name>Zn(2+)</name>
        <dbReference type="ChEBI" id="CHEBI:29105"/>
        <note>catalytic</note>
    </ligand>
</feature>
<dbReference type="PROSITE" id="PS01306">
    <property type="entry name" value="UPF0054"/>
    <property type="match status" value="1"/>
</dbReference>
<keyword evidence="3" id="KW-0690">Ribosome biogenesis</keyword>